<dbReference type="Proteomes" id="UP001558713">
    <property type="component" value="Unassembled WGS sequence"/>
</dbReference>
<evidence type="ECO:0000313" key="1">
    <source>
        <dbReference type="EMBL" id="KAL1188122.1"/>
    </source>
</evidence>
<organism evidence="1 2">
    <name type="scientific">Cardamine amara subsp. amara</name>
    <dbReference type="NCBI Taxonomy" id="228776"/>
    <lineage>
        <taxon>Eukaryota</taxon>
        <taxon>Viridiplantae</taxon>
        <taxon>Streptophyta</taxon>
        <taxon>Embryophyta</taxon>
        <taxon>Tracheophyta</taxon>
        <taxon>Spermatophyta</taxon>
        <taxon>Magnoliopsida</taxon>
        <taxon>eudicotyledons</taxon>
        <taxon>Gunneridae</taxon>
        <taxon>Pentapetalae</taxon>
        <taxon>rosids</taxon>
        <taxon>malvids</taxon>
        <taxon>Brassicales</taxon>
        <taxon>Brassicaceae</taxon>
        <taxon>Cardamineae</taxon>
        <taxon>Cardamine</taxon>
    </lineage>
</organism>
<dbReference type="EMBL" id="JBANAX010000931">
    <property type="protein sequence ID" value="KAL1188122.1"/>
    <property type="molecule type" value="Genomic_DNA"/>
</dbReference>
<dbReference type="AlphaFoldDB" id="A0ABD0Z078"/>
<evidence type="ECO:0000313" key="2">
    <source>
        <dbReference type="Proteomes" id="UP001558713"/>
    </source>
</evidence>
<comment type="caution">
    <text evidence="1">The sequence shown here is derived from an EMBL/GenBank/DDBJ whole genome shotgun (WGS) entry which is preliminary data.</text>
</comment>
<sequence length="141" mass="16320">MVDCRSIMEQVHELQLIIQEIADEGMKICETFTVNCIMEKLSPRWLDFKNYLCYKQKALTLVSLITRLQNESFKRKSELTFTHNANIVEYKNKGKGKFVHNSSKGASKKIAPQASTSFKKQGEPNKFTGKCYYYHINNILS</sequence>
<dbReference type="Pfam" id="PF14223">
    <property type="entry name" value="Retrotran_gag_2"/>
    <property type="match status" value="1"/>
</dbReference>
<proteinExistence type="predicted"/>
<protein>
    <submittedName>
        <fullName evidence="1">Uncharacterized protein</fullName>
    </submittedName>
</protein>
<accession>A0ABD0Z078</accession>
<keyword evidence="2" id="KW-1185">Reference proteome</keyword>
<dbReference type="PANTHER" id="PTHR47592:SF27">
    <property type="entry name" value="OS08G0421700 PROTEIN"/>
    <property type="match status" value="1"/>
</dbReference>
<gene>
    <name evidence="1" type="ORF">V5N11_003157</name>
</gene>
<dbReference type="PANTHER" id="PTHR47592">
    <property type="entry name" value="PBF68 PROTEIN"/>
    <property type="match status" value="1"/>
</dbReference>
<reference evidence="1 2" key="1">
    <citation type="submission" date="2024-04" db="EMBL/GenBank/DDBJ databases">
        <title>Genome assembly C_amara_ONT_v2.</title>
        <authorList>
            <person name="Yant L."/>
            <person name="Moore C."/>
            <person name="Slenker M."/>
        </authorList>
    </citation>
    <scope>NUCLEOTIDE SEQUENCE [LARGE SCALE GENOMIC DNA]</scope>
    <source>
        <tissue evidence="1">Leaf</tissue>
    </source>
</reference>
<name>A0ABD0Z078_CARAN</name>